<dbReference type="EC" id="3.6.-.-" evidence="2"/>
<dbReference type="EMBL" id="QWKX01000053">
    <property type="protein sequence ID" value="RIH75985.1"/>
    <property type="molecule type" value="Genomic_DNA"/>
</dbReference>
<dbReference type="InterPro" id="IPR025669">
    <property type="entry name" value="AAA_dom"/>
</dbReference>
<dbReference type="InterPro" id="IPR027417">
    <property type="entry name" value="P-loop_NTPase"/>
</dbReference>
<gene>
    <name evidence="2" type="primary">soj_2</name>
    <name evidence="2" type="ORF">Mcate_01977</name>
</gene>
<dbReference type="InterPro" id="IPR050678">
    <property type="entry name" value="DNA_Partitioning_ATPase"/>
</dbReference>
<evidence type="ECO:0000259" key="1">
    <source>
        <dbReference type="Pfam" id="PF13614"/>
    </source>
</evidence>
<keyword evidence="2" id="KW-0378">Hydrolase</keyword>
<dbReference type="GO" id="GO:0016787">
    <property type="term" value="F:hydrolase activity"/>
    <property type="evidence" value="ECO:0007669"/>
    <property type="project" value="UniProtKB-KW"/>
</dbReference>
<evidence type="ECO:0000313" key="3">
    <source>
        <dbReference type="Proteomes" id="UP000266089"/>
    </source>
</evidence>
<accession>A0A399DUX0</accession>
<dbReference type="Pfam" id="PF13614">
    <property type="entry name" value="AAA_31"/>
    <property type="match status" value="1"/>
</dbReference>
<sequence>MSKVKRIGIVNQKGGVGKTTTAVNLSAYLAKAGQKVLLVDLDPQVNATSGVGQAVPERNIYTVLVGNDDVRDALVKVAEGLDLLPSSPDLVGASAELIEKPTRLAEVLRSLEPAYDLILLDAPPSLGPITINVLAAAEGLVVPVQAEYYALEGIAGLMETIEQVRTSINPALRLLGVLITMYDPRTLLSQQVESNIRANLGEKVFWTVIPRNVRLAEAPSYGQDISQYAPTSSGAHAYRRLAEEVMRRVKEA</sequence>
<organism evidence="2 3">
    <name type="scientific">Meiothermus taiwanensis</name>
    <dbReference type="NCBI Taxonomy" id="172827"/>
    <lineage>
        <taxon>Bacteria</taxon>
        <taxon>Thermotogati</taxon>
        <taxon>Deinococcota</taxon>
        <taxon>Deinococci</taxon>
        <taxon>Thermales</taxon>
        <taxon>Thermaceae</taxon>
        <taxon>Meiothermus</taxon>
    </lineage>
</organism>
<protein>
    <submittedName>
        <fullName evidence="2">Chromosome-partitioning ATPase Soj</fullName>
        <ecNumber evidence="2">3.6.-.-</ecNumber>
    </submittedName>
</protein>
<reference evidence="2 3" key="1">
    <citation type="submission" date="2018-08" db="EMBL/GenBank/DDBJ databases">
        <title>Meiothermus cateniformans JCM 15151 genome sequencing project.</title>
        <authorList>
            <person name="Da Costa M.S."/>
            <person name="Albuquerque L."/>
            <person name="Raposo P."/>
            <person name="Froufe H.J.C."/>
            <person name="Barroso C.S."/>
            <person name="Egas C."/>
        </authorList>
    </citation>
    <scope>NUCLEOTIDE SEQUENCE [LARGE SCALE GENOMIC DNA]</scope>
    <source>
        <strain evidence="2 3">JCM 15151</strain>
    </source>
</reference>
<dbReference type="PIRSF" id="PIRSF009320">
    <property type="entry name" value="Nuc_binding_HP_1000"/>
    <property type="match status" value="1"/>
</dbReference>
<dbReference type="AlphaFoldDB" id="A0A399DUX0"/>
<dbReference type="CDD" id="cd02042">
    <property type="entry name" value="ParAB_family"/>
    <property type="match status" value="1"/>
</dbReference>
<proteinExistence type="predicted"/>
<comment type="caution">
    <text evidence="2">The sequence shown here is derived from an EMBL/GenBank/DDBJ whole genome shotgun (WGS) entry which is preliminary data.</text>
</comment>
<dbReference type="OrthoDB" id="9815116at2"/>
<dbReference type="SUPFAM" id="SSF52540">
    <property type="entry name" value="P-loop containing nucleoside triphosphate hydrolases"/>
    <property type="match status" value="1"/>
</dbReference>
<dbReference type="Gene3D" id="3.40.50.300">
    <property type="entry name" value="P-loop containing nucleotide triphosphate hydrolases"/>
    <property type="match status" value="1"/>
</dbReference>
<dbReference type="PANTHER" id="PTHR13696">
    <property type="entry name" value="P-LOOP CONTAINING NUCLEOSIDE TRIPHOSPHATE HYDROLASE"/>
    <property type="match status" value="1"/>
</dbReference>
<evidence type="ECO:0000313" key="2">
    <source>
        <dbReference type="EMBL" id="RIH75985.1"/>
    </source>
</evidence>
<dbReference type="FunFam" id="3.40.50.300:FF:000285">
    <property type="entry name" value="Sporulation initiation inhibitor Soj"/>
    <property type="match status" value="1"/>
</dbReference>
<name>A0A399DUX0_9DEIN</name>
<dbReference type="PANTHER" id="PTHR13696:SF52">
    <property type="entry name" value="PARA FAMILY PROTEIN CT_582"/>
    <property type="match status" value="1"/>
</dbReference>
<dbReference type="Proteomes" id="UP000266089">
    <property type="component" value="Unassembled WGS sequence"/>
</dbReference>
<feature type="domain" description="AAA" evidence="1">
    <location>
        <begin position="5"/>
        <end position="173"/>
    </location>
</feature>